<gene>
    <name evidence="3" type="ORF">K5V21_09505</name>
</gene>
<keyword evidence="3" id="KW-0378">Hydrolase</keyword>
<feature type="transmembrane region" description="Helical" evidence="1">
    <location>
        <begin position="28"/>
        <end position="49"/>
    </location>
</feature>
<dbReference type="RefSeq" id="WP_221861066.1">
    <property type="nucleotide sequence ID" value="NZ_JAIKTU010000007.1"/>
</dbReference>
<evidence type="ECO:0000256" key="1">
    <source>
        <dbReference type="SAM" id="Phobius"/>
    </source>
</evidence>
<dbReference type="Pfam" id="PF00561">
    <property type="entry name" value="Abhydrolase_1"/>
    <property type="match status" value="1"/>
</dbReference>
<sequence>MKLLPNSNSLHTVDMKEKISKMTLFKRIIIIALIVIVSGLVIQWGYGFYIGEKFGARMKYTRVNDKKMEYNVSGSGDFTIIFDGSTGANAYEWKTVADEVEKQLGVKTFVYNRRGYGFNDSGSRITPKEQAEDLKILLRKAAAGGPYILVGEGYGSLVMTNFASMYPDSIKGVVLINPYDENQIKEQKNGIKDTLDLVRKKIEDVGSNFSLTLLLDKLGLANENKDFENNLTGFAGEEFSYKKNQNGYRDAVYNETKNIYDRASDSQKEGMFKNIPYYILSNEEDNPLKRLGSPDLTFQYKSSYDGAVYSMMDSKNVENAIKKVVESARRIEKKNSQNND</sequence>
<organism evidence="3 4">
    <name type="scientific">Clostridium sardiniense</name>
    <name type="common">Clostridium absonum</name>
    <dbReference type="NCBI Taxonomy" id="29369"/>
    <lineage>
        <taxon>Bacteria</taxon>
        <taxon>Bacillati</taxon>
        <taxon>Bacillota</taxon>
        <taxon>Clostridia</taxon>
        <taxon>Eubacteriales</taxon>
        <taxon>Clostridiaceae</taxon>
        <taxon>Clostridium</taxon>
    </lineage>
</organism>
<evidence type="ECO:0000313" key="4">
    <source>
        <dbReference type="Proteomes" id="UP001299068"/>
    </source>
</evidence>
<name>A0ABS7KXZ8_CLOSR</name>
<feature type="domain" description="AB hydrolase-1" evidence="2">
    <location>
        <begin position="87"/>
        <end position="287"/>
    </location>
</feature>
<dbReference type="InterPro" id="IPR000073">
    <property type="entry name" value="AB_hydrolase_1"/>
</dbReference>
<protein>
    <submittedName>
        <fullName evidence="3">Alpha/beta hydrolase</fullName>
    </submittedName>
</protein>
<accession>A0ABS7KXZ8</accession>
<keyword evidence="4" id="KW-1185">Reference proteome</keyword>
<keyword evidence="1" id="KW-0472">Membrane</keyword>
<evidence type="ECO:0000259" key="2">
    <source>
        <dbReference type="Pfam" id="PF00561"/>
    </source>
</evidence>
<reference evidence="3 4" key="1">
    <citation type="journal article" date="2021" name="Cell Host Microbe">
        <title>in vivo commensal control of Clostridioides difficile virulence.</title>
        <authorList>
            <person name="Girinathan B.P."/>
            <person name="Dibenedetto N."/>
            <person name="Worley J.N."/>
            <person name="Peltier J."/>
            <person name="Arrieta-Ortiz M.L."/>
            <person name="Rupa Christinal Immanuel S."/>
            <person name="Lavin R."/>
            <person name="Delaney M.L."/>
            <person name="Cummins C."/>
            <person name="Hoffmann M."/>
            <person name="Luo Y."/>
            <person name="Gonzalez-Escalona N."/>
            <person name="Allard M."/>
            <person name="Onderdonk A.B."/>
            <person name="Gerber G.K."/>
            <person name="Sonenshein A.L."/>
            <person name="Baliga N."/>
            <person name="Dupuy B."/>
            <person name="Bry L."/>
        </authorList>
    </citation>
    <scope>NUCLEOTIDE SEQUENCE [LARGE SCALE GENOMIC DNA]</scope>
    <source>
        <strain evidence="3 4">DSM 599</strain>
    </source>
</reference>
<proteinExistence type="predicted"/>
<dbReference type="GO" id="GO:0016787">
    <property type="term" value="F:hydrolase activity"/>
    <property type="evidence" value="ECO:0007669"/>
    <property type="project" value="UniProtKB-KW"/>
</dbReference>
<dbReference type="Gene3D" id="3.40.50.1820">
    <property type="entry name" value="alpha/beta hydrolase"/>
    <property type="match status" value="1"/>
</dbReference>
<dbReference type="SUPFAM" id="SSF53474">
    <property type="entry name" value="alpha/beta-Hydrolases"/>
    <property type="match status" value="1"/>
</dbReference>
<evidence type="ECO:0000313" key="3">
    <source>
        <dbReference type="EMBL" id="MBY0755695.1"/>
    </source>
</evidence>
<keyword evidence="1" id="KW-0812">Transmembrane</keyword>
<dbReference type="InterPro" id="IPR029058">
    <property type="entry name" value="AB_hydrolase_fold"/>
</dbReference>
<dbReference type="Proteomes" id="UP001299068">
    <property type="component" value="Unassembled WGS sequence"/>
</dbReference>
<comment type="caution">
    <text evidence="3">The sequence shown here is derived from an EMBL/GenBank/DDBJ whole genome shotgun (WGS) entry which is preliminary data.</text>
</comment>
<keyword evidence="1" id="KW-1133">Transmembrane helix</keyword>
<dbReference type="EMBL" id="JAIKTU010000007">
    <property type="protein sequence ID" value="MBY0755695.1"/>
    <property type="molecule type" value="Genomic_DNA"/>
</dbReference>